<feature type="region of interest" description="Disordered" evidence="1">
    <location>
        <begin position="320"/>
        <end position="348"/>
    </location>
</feature>
<evidence type="ECO:0000256" key="1">
    <source>
        <dbReference type="SAM" id="MobiDB-lite"/>
    </source>
</evidence>
<feature type="compositionally biased region" description="Polar residues" evidence="1">
    <location>
        <begin position="95"/>
        <end position="104"/>
    </location>
</feature>
<keyword evidence="4" id="KW-1185">Reference proteome</keyword>
<protein>
    <submittedName>
        <fullName evidence="3">Uncharacterized protein</fullName>
    </submittedName>
</protein>
<evidence type="ECO:0000313" key="3">
    <source>
        <dbReference type="EMBL" id="CAK0810071.1"/>
    </source>
</evidence>
<dbReference type="Proteomes" id="UP001189429">
    <property type="component" value="Unassembled WGS sequence"/>
</dbReference>
<sequence>MGRGAPAVLCGLLLAALLEAPLPQAAPLPLERRGGGLPAAAGPRAPDLREQSLVQLARNLTRSRCEKGSDVVLAESASPAELSPSASSMASSSANGSDPDSWQRSIPLEGFGDLGGSGIPGVDPAKLYDRFGLLAELHMPGAILEEIRSGSHGSLAGFLGKLHGALCAAARVDRSRLLLIGLHGRYQQIDGANVSGDRGERLGPEVLVKLQLTPAAAPATQASNAAEVPLPPSRLFSRLRDELQLETSALRRGDLGAILRGAPVNGHRTVARVAAGLAVRSLRWRSRQADRPLGHAGAGWRLRGFHGRARVAGHVVAGAARGRAGSSASQGVRAQRARRIRSRPAVGGEKRAQGRAWNAFAW</sequence>
<feature type="compositionally biased region" description="Low complexity" evidence="1">
    <location>
        <begin position="76"/>
        <end position="94"/>
    </location>
</feature>
<feature type="compositionally biased region" description="Low complexity" evidence="1">
    <location>
        <begin position="320"/>
        <end position="334"/>
    </location>
</feature>
<reference evidence="3" key="1">
    <citation type="submission" date="2023-10" db="EMBL/GenBank/DDBJ databases">
        <authorList>
            <person name="Chen Y."/>
            <person name="Shah S."/>
            <person name="Dougan E. K."/>
            <person name="Thang M."/>
            <person name="Chan C."/>
        </authorList>
    </citation>
    <scope>NUCLEOTIDE SEQUENCE [LARGE SCALE GENOMIC DNA]</scope>
</reference>
<dbReference type="EMBL" id="CAUYUJ010004559">
    <property type="protein sequence ID" value="CAK0810071.1"/>
    <property type="molecule type" value="Genomic_DNA"/>
</dbReference>
<organism evidence="3 4">
    <name type="scientific">Prorocentrum cordatum</name>
    <dbReference type="NCBI Taxonomy" id="2364126"/>
    <lineage>
        <taxon>Eukaryota</taxon>
        <taxon>Sar</taxon>
        <taxon>Alveolata</taxon>
        <taxon>Dinophyceae</taxon>
        <taxon>Prorocentrales</taxon>
        <taxon>Prorocentraceae</taxon>
        <taxon>Prorocentrum</taxon>
    </lineage>
</organism>
<accession>A0ABN9QXL4</accession>
<proteinExistence type="predicted"/>
<evidence type="ECO:0000256" key="2">
    <source>
        <dbReference type="SAM" id="SignalP"/>
    </source>
</evidence>
<evidence type="ECO:0000313" key="4">
    <source>
        <dbReference type="Proteomes" id="UP001189429"/>
    </source>
</evidence>
<comment type="caution">
    <text evidence="3">The sequence shown here is derived from an EMBL/GenBank/DDBJ whole genome shotgun (WGS) entry which is preliminary data.</text>
</comment>
<keyword evidence="2" id="KW-0732">Signal</keyword>
<name>A0ABN9QXL4_9DINO</name>
<gene>
    <name evidence="3" type="ORF">PCOR1329_LOCUS15146</name>
</gene>
<feature type="signal peptide" evidence="2">
    <location>
        <begin position="1"/>
        <end position="25"/>
    </location>
</feature>
<feature type="region of interest" description="Disordered" evidence="1">
    <location>
        <begin position="76"/>
        <end position="107"/>
    </location>
</feature>
<feature type="chain" id="PRO_5045750227" evidence="2">
    <location>
        <begin position="26"/>
        <end position="362"/>
    </location>
</feature>